<comment type="subcellular location">
    <subcellularLocation>
        <location evidence="3">Mitochondrion inner membrane</location>
        <topology evidence="3">Peripheral membrane protein</topology>
        <orientation evidence="3">Matrix side</orientation>
    </subcellularLocation>
</comment>
<dbReference type="STRING" id="623744.A0A553MYY6"/>
<comment type="similarity">
    <text evidence="1 3">Belongs to the complex I NDUFA12 subunit family.</text>
</comment>
<keyword evidence="3" id="KW-0249">Electron transport</keyword>
<dbReference type="Pfam" id="PF05071">
    <property type="entry name" value="NDUFA12"/>
    <property type="match status" value="1"/>
</dbReference>
<evidence type="ECO:0000313" key="4">
    <source>
        <dbReference type="EMBL" id="TRY58399.1"/>
    </source>
</evidence>
<dbReference type="OrthoDB" id="274641at2759"/>
<keyword evidence="3" id="KW-0999">Mitochondrion inner membrane</keyword>
<dbReference type="GO" id="GO:0045271">
    <property type="term" value="C:respiratory chain complex I"/>
    <property type="evidence" value="ECO:0007669"/>
    <property type="project" value="InterPro"/>
</dbReference>
<dbReference type="PANTHER" id="PTHR12910:SF2">
    <property type="entry name" value="NADH DEHYDROGENASE [UBIQUINONE] 1 ALPHA SUBCOMPLEX SUBUNIT 12"/>
    <property type="match status" value="1"/>
</dbReference>
<proteinExistence type="inferred from homology"/>
<dbReference type="Proteomes" id="UP000316079">
    <property type="component" value="Unassembled WGS sequence"/>
</dbReference>
<protein>
    <recommendedName>
        <fullName evidence="2 3">NADH dehydrogenase [ubiquinone] 1 alpha subcomplex subunit 12</fullName>
    </recommendedName>
</protein>
<sequence length="144" mass="16625">MGALDKVQRFVAHFTSHGGIMGVWRQFVRTAELKPGTLIGIDKYGNKYYEDKRCFFGRHRWVTYTNEMNGKDTYEADGSMVPSEWHGWLHSITDNPPTTHPPDPKKFLAKVHQLNLSGSNKCYVPYPTTRKKIQEWVPPKVSEN</sequence>
<evidence type="ECO:0000313" key="5">
    <source>
        <dbReference type="Proteomes" id="UP000316079"/>
    </source>
</evidence>
<gene>
    <name evidence="4" type="ORF">DNTS_018484</name>
</gene>
<keyword evidence="3" id="KW-0472">Membrane</keyword>
<keyword evidence="3" id="KW-0496">Mitochondrion</keyword>
<dbReference type="PANTHER" id="PTHR12910">
    <property type="entry name" value="NADH-UBIQUINONE OXIDOREDUCTASE SUBUNIT B17.2"/>
    <property type="match status" value="1"/>
</dbReference>
<dbReference type="EMBL" id="SRMA01027193">
    <property type="protein sequence ID" value="TRY58399.1"/>
    <property type="molecule type" value="Genomic_DNA"/>
</dbReference>
<dbReference type="GO" id="GO:0006979">
    <property type="term" value="P:response to oxidative stress"/>
    <property type="evidence" value="ECO:0007669"/>
    <property type="project" value="TreeGrafter"/>
</dbReference>
<keyword evidence="3" id="KW-0679">Respiratory chain</keyword>
<evidence type="ECO:0000256" key="2">
    <source>
        <dbReference type="ARBA" id="ARBA00040285"/>
    </source>
</evidence>
<organism evidence="4 5">
    <name type="scientific">Danionella cerebrum</name>
    <dbReference type="NCBI Taxonomy" id="2873325"/>
    <lineage>
        <taxon>Eukaryota</taxon>
        <taxon>Metazoa</taxon>
        <taxon>Chordata</taxon>
        <taxon>Craniata</taxon>
        <taxon>Vertebrata</taxon>
        <taxon>Euteleostomi</taxon>
        <taxon>Actinopterygii</taxon>
        <taxon>Neopterygii</taxon>
        <taxon>Teleostei</taxon>
        <taxon>Ostariophysi</taxon>
        <taxon>Cypriniformes</taxon>
        <taxon>Danionidae</taxon>
        <taxon>Danioninae</taxon>
        <taxon>Danionella</taxon>
    </lineage>
</organism>
<name>A0A553MYY6_9TELE</name>
<evidence type="ECO:0000256" key="1">
    <source>
        <dbReference type="ARBA" id="ARBA00007355"/>
    </source>
</evidence>
<accession>A0A553MYY6</accession>
<comment type="subunit">
    <text evidence="3">Complex I is composed of 45 different subunits.</text>
</comment>
<keyword evidence="3" id="KW-0813">Transport</keyword>
<keyword evidence="5" id="KW-1185">Reference proteome</keyword>
<reference evidence="4 5" key="1">
    <citation type="journal article" date="2019" name="Sci. Data">
        <title>Hybrid genome assembly and annotation of Danionella translucida.</title>
        <authorList>
            <person name="Kadobianskyi M."/>
            <person name="Schulze L."/>
            <person name="Schuelke M."/>
            <person name="Judkewitz B."/>
        </authorList>
    </citation>
    <scope>NUCLEOTIDE SEQUENCE [LARGE SCALE GENOMIC DNA]</scope>
    <source>
        <strain evidence="4 5">Bolton</strain>
    </source>
</reference>
<dbReference type="AlphaFoldDB" id="A0A553MYY6"/>
<comment type="caution">
    <text evidence="4">The sequence shown here is derived from an EMBL/GenBank/DDBJ whole genome shotgun (WGS) entry which is preliminary data.</text>
</comment>
<dbReference type="GO" id="GO:0005743">
    <property type="term" value="C:mitochondrial inner membrane"/>
    <property type="evidence" value="ECO:0007669"/>
    <property type="project" value="UniProtKB-SubCell"/>
</dbReference>
<evidence type="ECO:0000256" key="3">
    <source>
        <dbReference type="RuleBase" id="RU363103"/>
    </source>
</evidence>
<comment type="function">
    <text evidence="3">Accessory subunit of the mitochondrial membrane respiratory chain NADH dehydrogenase (Complex I), that is believed not to be involved in catalysis. Complex I functions in the transfer of electrons from NADH to the respiratory chain. The immediate electron acceptor for the enzyme is believed to be ubiquinone.</text>
</comment>
<dbReference type="InterPro" id="IPR007763">
    <property type="entry name" value="NDUFA12"/>
</dbReference>